<reference evidence="3" key="1">
    <citation type="journal article" date="2017" name="bioRxiv">
        <title>Comparative analysis of the genomes of Stylophora pistillata and Acropora digitifera provides evidence for extensive differences between species of corals.</title>
        <authorList>
            <person name="Voolstra C.R."/>
            <person name="Li Y."/>
            <person name="Liew Y.J."/>
            <person name="Baumgarten S."/>
            <person name="Zoccola D."/>
            <person name="Flot J.-F."/>
            <person name="Tambutte S."/>
            <person name="Allemand D."/>
            <person name="Aranda M."/>
        </authorList>
    </citation>
    <scope>NUCLEOTIDE SEQUENCE [LARGE SCALE GENOMIC DNA]</scope>
</reference>
<dbReference type="SUPFAM" id="SSF53098">
    <property type="entry name" value="Ribonuclease H-like"/>
    <property type="match status" value="1"/>
</dbReference>
<evidence type="ECO:0000259" key="1">
    <source>
        <dbReference type="PROSITE" id="PS50994"/>
    </source>
</evidence>
<dbReference type="SUPFAM" id="SSF56672">
    <property type="entry name" value="DNA/RNA polymerases"/>
    <property type="match status" value="1"/>
</dbReference>
<name>A0A2B4S671_STYPI</name>
<dbReference type="Gene3D" id="3.30.70.270">
    <property type="match status" value="2"/>
</dbReference>
<dbReference type="AlphaFoldDB" id="A0A2B4S671"/>
<dbReference type="PROSITE" id="PS50994">
    <property type="entry name" value="INTEGRASE"/>
    <property type="match status" value="1"/>
</dbReference>
<dbReference type="InterPro" id="IPR041577">
    <property type="entry name" value="RT_RNaseH_2"/>
</dbReference>
<dbReference type="GO" id="GO:0015074">
    <property type="term" value="P:DNA integration"/>
    <property type="evidence" value="ECO:0007669"/>
    <property type="project" value="InterPro"/>
</dbReference>
<dbReference type="FunFam" id="3.30.70.270:FF:000020">
    <property type="entry name" value="Transposon Tf2-6 polyprotein-like Protein"/>
    <property type="match status" value="1"/>
</dbReference>
<dbReference type="Proteomes" id="UP000225706">
    <property type="component" value="Unassembled WGS sequence"/>
</dbReference>
<dbReference type="PANTHER" id="PTHR37984:SF11">
    <property type="entry name" value="INTEGRASE CATALYTIC DOMAIN-CONTAINING PROTEIN"/>
    <property type="match status" value="1"/>
</dbReference>
<protein>
    <submittedName>
        <fullName evidence="2">Retrovirus-related Pol polyprotein from transposon 17.6</fullName>
    </submittedName>
</protein>
<accession>A0A2B4S671</accession>
<dbReference type="EMBL" id="LSMT01000190">
    <property type="protein sequence ID" value="PFX23985.1"/>
    <property type="molecule type" value="Genomic_DNA"/>
</dbReference>
<dbReference type="Pfam" id="PF17919">
    <property type="entry name" value="RT_RNaseH_2"/>
    <property type="match status" value="1"/>
</dbReference>
<evidence type="ECO:0000313" key="2">
    <source>
        <dbReference type="EMBL" id="PFX23985.1"/>
    </source>
</evidence>
<keyword evidence="3" id="KW-1185">Reference proteome</keyword>
<dbReference type="InterPro" id="IPR036397">
    <property type="entry name" value="RNaseH_sf"/>
</dbReference>
<dbReference type="InterPro" id="IPR043502">
    <property type="entry name" value="DNA/RNA_pol_sf"/>
</dbReference>
<comment type="caution">
    <text evidence="2">The sequence shown here is derived from an EMBL/GenBank/DDBJ whole genome shotgun (WGS) entry which is preliminary data.</text>
</comment>
<dbReference type="PANTHER" id="PTHR37984">
    <property type="entry name" value="PROTEIN CBG26694"/>
    <property type="match status" value="1"/>
</dbReference>
<dbReference type="InterPro" id="IPR001584">
    <property type="entry name" value="Integrase_cat-core"/>
</dbReference>
<evidence type="ECO:0000313" key="3">
    <source>
        <dbReference type="Proteomes" id="UP000225706"/>
    </source>
</evidence>
<feature type="domain" description="Integrase catalytic" evidence="1">
    <location>
        <begin position="232"/>
        <end position="320"/>
    </location>
</feature>
<dbReference type="InterPro" id="IPR043128">
    <property type="entry name" value="Rev_trsase/Diguanyl_cyclase"/>
</dbReference>
<dbReference type="STRING" id="50429.A0A2B4S671"/>
<dbReference type="GO" id="GO:0003676">
    <property type="term" value="F:nucleic acid binding"/>
    <property type="evidence" value="ECO:0007669"/>
    <property type="project" value="InterPro"/>
</dbReference>
<dbReference type="InterPro" id="IPR012337">
    <property type="entry name" value="RNaseH-like_sf"/>
</dbReference>
<sequence length="420" mass="47165">MFGVTSAPEKYQQIIRDVLRGCAGVANIADDLIVHGGDVEEHDKRLFAVLDRLSGVGLTVNGDRCQFRLLKLTFFGHELTSDGINPCEQKIAAIRDARPPKDANDVRSFMGIVQCSSKFMPDVASIAKPIQELTRKGVVFHWGNEQQAAFEELNCLITQAETLACFKVGCRTRIIADASPVGLGAVLTQQQGGMWRVDFELETDHKPLEHIYSSSSRPCARIERLVLRLQGTDNGPQFVYEEFQAFLRTNGMEHRKTTPLWPQANGEVERQNRSLLKCIQIAHLEGRNWRTELLVWLTSYRSTPQTTTGTTPCYMMFGREMRSKLPEQKRETVGVPGEEVQEQDWSSKLKGKAYADLKRGTTPKSISVGDTVLVKAEKTNKLSPNFNPDPFKVVHKTGSEVTLRNETGIELKRNTVFVKK</sequence>
<gene>
    <name evidence="2" type="primary">pol</name>
    <name evidence="2" type="ORF">AWC38_SpisGene11440</name>
</gene>
<dbReference type="Gene3D" id="3.30.420.10">
    <property type="entry name" value="Ribonuclease H-like superfamily/Ribonuclease H"/>
    <property type="match status" value="1"/>
</dbReference>
<proteinExistence type="predicted"/>
<organism evidence="2 3">
    <name type="scientific">Stylophora pistillata</name>
    <name type="common">Smooth cauliflower coral</name>
    <dbReference type="NCBI Taxonomy" id="50429"/>
    <lineage>
        <taxon>Eukaryota</taxon>
        <taxon>Metazoa</taxon>
        <taxon>Cnidaria</taxon>
        <taxon>Anthozoa</taxon>
        <taxon>Hexacorallia</taxon>
        <taxon>Scleractinia</taxon>
        <taxon>Astrocoeniina</taxon>
        <taxon>Pocilloporidae</taxon>
        <taxon>Stylophora</taxon>
    </lineage>
</organism>
<dbReference type="InterPro" id="IPR050951">
    <property type="entry name" value="Retrovirus_Pol_polyprotein"/>
</dbReference>
<dbReference type="OrthoDB" id="775972at2759"/>